<name>A0A327ZJY3_9ACTN</name>
<dbReference type="PROSITE" id="PS50231">
    <property type="entry name" value="RICIN_B_LECTIN"/>
    <property type="match status" value="1"/>
</dbReference>
<reference evidence="4 5" key="1">
    <citation type="submission" date="2018-06" db="EMBL/GenBank/DDBJ databases">
        <title>Genomic Encyclopedia of Type Strains, Phase III (KMG-III): the genomes of soil and plant-associated and newly described type strains.</title>
        <authorList>
            <person name="Whitman W."/>
        </authorList>
    </citation>
    <scope>NUCLEOTIDE SEQUENCE [LARGE SCALE GENOMIC DNA]</scope>
    <source>
        <strain evidence="4 5">CGMCC 4.7090</strain>
    </source>
</reference>
<evidence type="ECO:0000259" key="2">
    <source>
        <dbReference type="Pfam" id="PF14200"/>
    </source>
</evidence>
<keyword evidence="1" id="KW-0732">Signal</keyword>
<accession>A0A327ZJY3</accession>
<dbReference type="Pfam" id="PF14200">
    <property type="entry name" value="RicinB_lectin_2"/>
    <property type="match status" value="1"/>
</dbReference>
<gene>
    <name evidence="4" type="ORF">B0I29_101387</name>
</gene>
<dbReference type="CDD" id="cd00161">
    <property type="entry name" value="beta-trefoil_Ricin-like"/>
    <property type="match status" value="1"/>
</dbReference>
<feature type="chain" id="PRO_5016296630" evidence="1">
    <location>
        <begin position="27"/>
        <end position="657"/>
    </location>
</feature>
<dbReference type="EMBL" id="QLMJ01000001">
    <property type="protein sequence ID" value="RAK43257.1"/>
    <property type="molecule type" value="Genomic_DNA"/>
</dbReference>
<feature type="domain" description="Ricin B lectin" evidence="2">
    <location>
        <begin position="601"/>
        <end position="654"/>
    </location>
</feature>
<dbReference type="SUPFAM" id="SSF51445">
    <property type="entry name" value="(Trans)glycosidases"/>
    <property type="match status" value="1"/>
</dbReference>
<keyword evidence="5" id="KW-1185">Reference proteome</keyword>
<dbReference type="Proteomes" id="UP000249341">
    <property type="component" value="Unassembled WGS sequence"/>
</dbReference>
<evidence type="ECO:0000256" key="1">
    <source>
        <dbReference type="SAM" id="SignalP"/>
    </source>
</evidence>
<dbReference type="InterPro" id="IPR013780">
    <property type="entry name" value="Glyco_hydro_b"/>
</dbReference>
<organism evidence="4 5">
    <name type="scientific">Actinoplanes lutulentus</name>
    <dbReference type="NCBI Taxonomy" id="1287878"/>
    <lineage>
        <taxon>Bacteria</taxon>
        <taxon>Bacillati</taxon>
        <taxon>Actinomycetota</taxon>
        <taxon>Actinomycetes</taxon>
        <taxon>Micromonosporales</taxon>
        <taxon>Micromonosporaceae</taxon>
        <taxon>Actinoplanes</taxon>
    </lineage>
</organism>
<sequence length="657" mass="70616">MFVRTGSVAVLAAMTLAPLPAPPAAAATVTVTIDPSYQQPAFQGWGTSLAWFAEATGGYPDAVRNRLVDLLFGADGLDLNIARFNIGGGNAPTVTDYLRPGGAVPGFWRAPQQYGPTDKDWWNPDDPAHWNFDADPNQRWWVDQIKDEVTRWEAFSNSPPWFQTVSGYVSGGFDANADQIRTDQLDEFATYLTRVTERLEDAHGIEFDTIDPLNEPNTNYWRTTLGANGTPTGGRQEGAHAGPALQAAVIQALDQELKQATTKAKVSAPDETNPGIFLQDWYGYPQAAQNAVAQLNVHTYGTGQRTAARDTAKAEQRPLWMSEVEGSWGNDFTSMNSGLGMAQRIIDDFRELEPSAWVLWQPVEDAKNMVAEGNLQWGSIHVPFDCTKTDTLTTCPIRTNTKFDTIRNFTHYIKPGDRVVKVNDTATLAAMKNDGTGVTVVHSNPTTQPRTVTLDLTKSRNVGQKASVTPVITSAAGKLIKQRPTAVKGKKATITVPAESVTTFLISGVAQSATSHFSAGSAYRLQGVQSGRSLAPAGGKAAIRTTDGSSIEQRWTFAAIGNGLSSQERYVVSNAATGQRLAVRNGAVVVEAAGTRDDGALWTLSTTGDGTYTLINVAARRLLDVPGEATADGTAVGLWQPTSGGNQRWAVIATTTP</sequence>
<dbReference type="InterPro" id="IPR039743">
    <property type="entry name" value="6GAL/EXGAL"/>
</dbReference>
<dbReference type="InterPro" id="IPR035992">
    <property type="entry name" value="Ricin_B-like_lectins"/>
</dbReference>
<dbReference type="SUPFAM" id="SSF50370">
    <property type="entry name" value="Ricin B-like lectins"/>
    <property type="match status" value="1"/>
</dbReference>
<dbReference type="SUPFAM" id="SSF51011">
    <property type="entry name" value="Glycosyl hydrolase domain"/>
    <property type="match status" value="1"/>
</dbReference>
<dbReference type="PANTHER" id="PTHR42767">
    <property type="entry name" value="ENDO-BETA-1,6-GALACTANASE"/>
    <property type="match status" value="1"/>
</dbReference>
<proteinExistence type="predicted"/>
<keyword evidence="4" id="KW-0378">Hydrolase</keyword>
<evidence type="ECO:0000313" key="5">
    <source>
        <dbReference type="Proteomes" id="UP000249341"/>
    </source>
</evidence>
<dbReference type="GO" id="GO:0004553">
    <property type="term" value="F:hydrolase activity, hydrolyzing O-glycosyl compounds"/>
    <property type="evidence" value="ECO:0007669"/>
    <property type="project" value="InterPro"/>
</dbReference>
<feature type="signal peptide" evidence="1">
    <location>
        <begin position="1"/>
        <end position="26"/>
    </location>
</feature>
<dbReference type="Gene3D" id="2.80.10.50">
    <property type="match status" value="1"/>
</dbReference>
<evidence type="ECO:0000259" key="3">
    <source>
        <dbReference type="Pfam" id="PF14587"/>
    </source>
</evidence>
<feature type="domain" description="Endo-beta-1,6-galactanase-like" evidence="3">
    <location>
        <begin position="28"/>
        <end position="267"/>
    </location>
</feature>
<evidence type="ECO:0000313" key="4">
    <source>
        <dbReference type="EMBL" id="RAK43257.1"/>
    </source>
</evidence>
<dbReference type="AlphaFoldDB" id="A0A327ZJY3"/>
<dbReference type="InterPro" id="IPR017853">
    <property type="entry name" value="GH"/>
</dbReference>
<dbReference type="InterPro" id="IPR000772">
    <property type="entry name" value="Ricin_B_lectin"/>
</dbReference>
<dbReference type="Gene3D" id="2.60.40.1180">
    <property type="entry name" value="Golgi alpha-mannosidase II"/>
    <property type="match status" value="1"/>
</dbReference>
<dbReference type="PANTHER" id="PTHR42767:SF1">
    <property type="entry name" value="ENDO-BETA-1,6-GALACTANASE-LIKE DOMAIN-CONTAINING PROTEIN"/>
    <property type="match status" value="1"/>
</dbReference>
<dbReference type="RefSeq" id="WP_181557646.1">
    <property type="nucleotide sequence ID" value="NZ_JACHWI010000001.1"/>
</dbReference>
<dbReference type="Pfam" id="PF14587">
    <property type="entry name" value="Glyco_hydr_30_2"/>
    <property type="match status" value="1"/>
</dbReference>
<dbReference type="InterPro" id="IPR039514">
    <property type="entry name" value="6GAL-like"/>
</dbReference>
<protein>
    <submittedName>
        <fullName evidence="4">O-glycosyl hydrolase</fullName>
    </submittedName>
</protein>
<comment type="caution">
    <text evidence="4">The sequence shown here is derived from an EMBL/GenBank/DDBJ whole genome shotgun (WGS) entry which is preliminary data.</text>
</comment>
<dbReference type="Gene3D" id="3.20.20.80">
    <property type="entry name" value="Glycosidases"/>
    <property type="match status" value="1"/>
</dbReference>